<dbReference type="eggNOG" id="ENOG50318P7">
    <property type="taxonomic scope" value="Bacteria"/>
</dbReference>
<comment type="caution">
    <text evidence="1">The sequence shown here is derived from an EMBL/GenBank/DDBJ whole genome shotgun (WGS) entry which is preliminary data.</text>
</comment>
<organism evidence="1 2">
    <name type="scientific">Plesiocystis pacifica SIR-1</name>
    <dbReference type="NCBI Taxonomy" id="391625"/>
    <lineage>
        <taxon>Bacteria</taxon>
        <taxon>Pseudomonadati</taxon>
        <taxon>Myxococcota</taxon>
        <taxon>Polyangia</taxon>
        <taxon>Nannocystales</taxon>
        <taxon>Nannocystaceae</taxon>
        <taxon>Plesiocystis</taxon>
    </lineage>
</organism>
<name>A6FX04_9BACT</name>
<reference evidence="1 2" key="1">
    <citation type="submission" date="2007-06" db="EMBL/GenBank/DDBJ databases">
        <authorList>
            <person name="Shimkets L."/>
            <person name="Ferriera S."/>
            <person name="Johnson J."/>
            <person name="Kravitz S."/>
            <person name="Beeson K."/>
            <person name="Sutton G."/>
            <person name="Rogers Y.-H."/>
            <person name="Friedman R."/>
            <person name="Frazier M."/>
            <person name="Venter J.C."/>
        </authorList>
    </citation>
    <scope>NUCLEOTIDE SEQUENCE [LARGE SCALE GENOMIC DNA]</scope>
    <source>
        <strain evidence="1 2">SIR-1</strain>
    </source>
</reference>
<keyword evidence="2" id="KW-1185">Reference proteome</keyword>
<dbReference type="RefSeq" id="WP_006969003.1">
    <property type="nucleotide sequence ID" value="NZ_ABCS01000001.1"/>
</dbReference>
<proteinExistence type="predicted"/>
<evidence type="ECO:0000313" key="2">
    <source>
        <dbReference type="Proteomes" id="UP000005801"/>
    </source>
</evidence>
<dbReference type="STRING" id="391625.PPSIR1_05158"/>
<dbReference type="Proteomes" id="UP000005801">
    <property type="component" value="Unassembled WGS sequence"/>
</dbReference>
<gene>
    <name evidence="1" type="ORF">PPSIR1_05158</name>
</gene>
<dbReference type="AlphaFoldDB" id="A6FX04"/>
<dbReference type="Pfam" id="PF14255">
    <property type="entry name" value="Zn_ribbon_21"/>
    <property type="match status" value="1"/>
</dbReference>
<evidence type="ECO:0008006" key="3">
    <source>
        <dbReference type="Google" id="ProtNLM"/>
    </source>
</evidence>
<evidence type="ECO:0000313" key="1">
    <source>
        <dbReference type="EMBL" id="EDM81828.1"/>
    </source>
</evidence>
<dbReference type="OrthoDB" id="9814566at2"/>
<sequence>MDDEVQVQCPYCFQWQLLVVDPQTRGVMIQDCDVCCRPWRVYVERDADGRPRVSVERS</sequence>
<dbReference type="InterPro" id="IPR025990">
    <property type="entry name" value="zinc_ribbon_bacterial"/>
</dbReference>
<accession>A6FX04</accession>
<dbReference type="EMBL" id="ABCS01000001">
    <property type="protein sequence ID" value="EDM81828.1"/>
    <property type="molecule type" value="Genomic_DNA"/>
</dbReference>
<protein>
    <recommendedName>
        <fullName evidence="3">CPXCG motif-containing cysteine-rich protein</fullName>
    </recommendedName>
</protein>